<dbReference type="RefSeq" id="WP_111499072.1">
    <property type="nucleotide sequence ID" value="NZ_QKYN01000009.1"/>
</dbReference>
<evidence type="ECO:0000313" key="11">
    <source>
        <dbReference type="Proteomes" id="UP000248889"/>
    </source>
</evidence>
<dbReference type="Gene3D" id="2.70.98.60">
    <property type="entry name" value="alpha-galactosidase from lactobacil brevis"/>
    <property type="match status" value="1"/>
</dbReference>
<dbReference type="InterPro" id="IPR038417">
    <property type="entry name" value="Alpga-gal_N_sf"/>
</dbReference>
<feature type="domain" description="Glycosyl hydrolase family 36 C-terminal" evidence="8">
    <location>
        <begin position="630"/>
        <end position="708"/>
    </location>
</feature>
<dbReference type="PIRSF" id="PIRSF005536">
    <property type="entry name" value="Agal"/>
    <property type="match status" value="1"/>
</dbReference>
<evidence type="ECO:0000256" key="7">
    <source>
        <dbReference type="PIRSR" id="PIRSR005536-2"/>
    </source>
</evidence>
<feature type="binding site" evidence="7">
    <location>
        <position position="506"/>
    </location>
    <ligand>
        <name>substrate</name>
    </ligand>
</feature>
<sequence length="711" mass="77075">MTHLTAPDETSADTARRWTLRAATTSYTVEIAESGAWAELSSWGPIGVEDGPSPLAGHGRTPFRTAADAAPAEYLPTGQRPFGGAELDVRRPGGERGCWWSFAGERAGADGELRLAFADEQLGLEAVLCYGTVPGTDVIRRWVELANTGDGDLLIGRLDSAAVNVAVPGGARLTYLVGQWVQEFQLEQIDLARGGFAIGSTQGVSGQDYAPWMAVQDASDPDGPTTPTWGVALAWSGSWHIDAQVDAGRLLRLRVGREPHEGEVLLPAGATLATPQVLLAFSPQGLGGLARVWHAHERLESRPRSLRPRPVLYNSWEATGFDVEQDGQLELARIAASIGAELFVVDDGWFSDRPDDTAGLGDWEPDPAAFPDGFGAFVDKVRGLGLGFGLWVEPEAVSPGSRLLAEHPDWIYAVEGRPATLIRNQLVLDLGRDEVRAHVLAWLRKLLTDHPISYLKWDMNRPPTERGRPGDPLPRAADLDAAHVANYHHILSTLRREHPDVLIEGCAGGGGRADAAAVAATDVVWPSDNTGPQDRLSIQHGFLHAHAPHVMSSWVTDSAGYFDTRPRSLRFRFVTAMAGALGIGADIRKWTPTERDEAAEWIARYKRWRETLHQGEVHLLGAPRDATSGVQYSAPDGSHEIVLAWNSGTLKGLPLLPGRPDRLRLGGLDPAARYREEASGVEYGAVHLMSVGLPCPWRPDFDADAVVLRRC</sequence>
<accession>A0A2X0JHR0</accession>
<evidence type="ECO:0000256" key="3">
    <source>
        <dbReference type="ARBA" id="ARBA00022801"/>
    </source>
</evidence>
<dbReference type="GO" id="GO:0004557">
    <property type="term" value="F:alpha-galactosidase activity"/>
    <property type="evidence" value="ECO:0007669"/>
    <property type="project" value="UniProtKB-UniRule"/>
</dbReference>
<feature type="domain" description="Glycosyl hydrolase family 36 N-terminal" evidence="9">
    <location>
        <begin position="64"/>
        <end position="266"/>
    </location>
</feature>
<feature type="binding site" evidence="7">
    <location>
        <position position="528"/>
    </location>
    <ligand>
        <name>substrate</name>
    </ligand>
</feature>
<feature type="binding site" evidence="7">
    <location>
        <begin position="346"/>
        <end position="347"/>
    </location>
    <ligand>
        <name>substrate</name>
    </ligand>
</feature>
<evidence type="ECO:0000256" key="2">
    <source>
        <dbReference type="ARBA" id="ARBA00012755"/>
    </source>
</evidence>
<feature type="active site" description="Nucleophile" evidence="6">
    <location>
        <position position="458"/>
    </location>
</feature>
<dbReference type="InterPro" id="IPR013780">
    <property type="entry name" value="Glyco_hydro_b"/>
</dbReference>
<dbReference type="InterPro" id="IPR031705">
    <property type="entry name" value="Glyco_hydro_36_C"/>
</dbReference>
<dbReference type="PANTHER" id="PTHR43053:SF3">
    <property type="entry name" value="ALPHA-GALACTOSIDASE C-RELATED"/>
    <property type="match status" value="1"/>
</dbReference>
<dbReference type="EC" id="3.2.1.22" evidence="2 5"/>
<dbReference type="Proteomes" id="UP000248889">
    <property type="component" value="Unassembled WGS sequence"/>
</dbReference>
<comment type="similarity">
    <text evidence="5">Belongs to the glycosyl hydrolase.</text>
</comment>
<dbReference type="AlphaFoldDB" id="A0A2X0JHR0"/>
<proteinExistence type="inferred from homology"/>
<dbReference type="Pfam" id="PF16874">
    <property type="entry name" value="Glyco_hydro_36C"/>
    <property type="match status" value="1"/>
</dbReference>
<dbReference type="PANTHER" id="PTHR43053">
    <property type="entry name" value="GLYCOSIDASE FAMILY 31"/>
    <property type="match status" value="1"/>
</dbReference>
<evidence type="ECO:0000256" key="6">
    <source>
        <dbReference type="PIRSR" id="PIRSR005536-1"/>
    </source>
</evidence>
<organism evidence="10 11">
    <name type="scientific">Streptacidiphilus pinicola</name>
    <dbReference type="NCBI Taxonomy" id="2219663"/>
    <lineage>
        <taxon>Bacteria</taxon>
        <taxon>Bacillati</taxon>
        <taxon>Actinomycetota</taxon>
        <taxon>Actinomycetes</taxon>
        <taxon>Kitasatosporales</taxon>
        <taxon>Streptomycetaceae</taxon>
        <taxon>Streptacidiphilus</taxon>
    </lineage>
</organism>
<feature type="binding site" evidence="7">
    <location>
        <position position="423"/>
    </location>
    <ligand>
        <name>substrate</name>
    </ligand>
</feature>
<dbReference type="Gene3D" id="2.60.40.1180">
    <property type="entry name" value="Golgi alpha-mannosidase II"/>
    <property type="match status" value="1"/>
</dbReference>
<dbReference type="OrthoDB" id="9758822at2"/>
<keyword evidence="11" id="KW-1185">Reference proteome</keyword>
<dbReference type="EMBL" id="QKYN01000009">
    <property type="protein sequence ID" value="RAG87208.1"/>
    <property type="molecule type" value="Genomic_DNA"/>
</dbReference>
<name>A0A2X0JHR0_9ACTN</name>
<dbReference type="InterPro" id="IPR013785">
    <property type="entry name" value="Aldolase_TIM"/>
</dbReference>
<feature type="active site" description="Proton donor" evidence="6">
    <location>
        <position position="528"/>
    </location>
</feature>
<protein>
    <recommendedName>
        <fullName evidence="2 5">Alpha-galactosidase</fullName>
        <ecNumber evidence="2 5">3.2.1.22</ecNumber>
    </recommendedName>
</protein>
<dbReference type="SUPFAM" id="SSF51445">
    <property type="entry name" value="(Trans)glycosidases"/>
    <property type="match status" value="1"/>
</dbReference>
<dbReference type="GO" id="GO:0016052">
    <property type="term" value="P:carbohydrate catabolic process"/>
    <property type="evidence" value="ECO:0007669"/>
    <property type="project" value="InterPro"/>
</dbReference>
<dbReference type="PRINTS" id="PR00743">
    <property type="entry name" value="GLHYDRLASE36"/>
</dbReference>
<dbReference type="Pfam" id="PF16875">
    <property type="entry name" value="Glyco_hydro_36N"/>
    <property type="match status" value="1"/>
</dbReference>
<dbReference type="InterPro" id="IPR050985">
    <property type="entry name" value="Alpha-glycosidase_related"/>
</dbReference>
<evidence type="ECO:0000256" key="5">
    <source>
        <dbReference type="PIRNR" id="PIRNR005536"/>
    </source>
</evidence>
<gene>
    <name evidence="10" type="ORF">DN069_02470</name>
</gene>
<dbReference type="InterPro" id="IPR002252">
    <property type="entry name" value="Glyco_hydro_36"/>
</dbReference>
<dbReference type="CDD" id="cd14791">
    <property type="entry name" value="GH36"/>
    <property type="match status" value="1"/>
</dbReference>
<reference evidence="10 11" key="1">
    <citation type="submission" date="2018-06" db="EMBL/GenBank/DDBJ databases">
        <title>Streptacidiphilus pinicola sp. nov., isolated from pine grove soil.</title>
        <authorList>
            <person name="Roh S.G."/>
            <person name="Park S."/>
            <person name="Kim M.-K."/>
            <person name="Yun B.-R."/>
            <person name="Park J."/>
            <person name="Kim M.J."/>
            <person name="Kim Y.S."/>
            <person name="Kim S.B."/>
        </authorList>
    </citation>
    <scope>NUCLEOTIDE SEQUENCE [LARGE SCALE GENOMIC DNA]</scope>
    <source>
        <strain evidence="10 11">MMS16-CNU450</strain>
    </source>
</reference>
<feature type="binding site" evidence="7">
    <location>
        <begin position="456"/>
        <end position="460"/>
    </location>
    <ligand>
        <name>substrate</name>
    </ligand>
</feature>
<dbReference type="Gene3D" id="3.20.20.70">
    <property type="entry name" value="Aldolase class I"/>
    <property type="match status" value="1"/>
</dbReference>
<keyword evidence="3 5" id="KW-0378">Hydrolase</keyword>
<feature type="binding site" evidence="7">
    <location>
        <position position="180"/>
    </location>
    <ligand>
        <name>substrate</name>
    </ligand>
</feature>
<dbReference type="InterPro" id="IPR017853">
    <property type="entry name" value="GH"/>
</dbReference>
<evidence type="ECO:0000256" key="1">
    <source>
        <dbReference type="ARBA" id="ARBA00001255"/>
    </source>
</evidence>
<evidence type="ECO:0000256" key="4">
    <source>
        <dbReference type="ARBA" id="ARBA00023295"/>
    </source>
</evidence>
<comment type="caution">
    <text evidence="10">The sequence shown here is derived from an EMBL/GenBank/DDBJ whole genome shotgun (WGS) entry which is preliminary data.</text>
</comment>
<dbReference type="InterPro" id="IPR031704">
    <property type="entry name" value="Glyco_hydro_36_N"/>
</dbReference>
<dbReference type="Pfam" id="PF02065">
    <property type="entry name" value="Melibiase"/>
    <property type="match status" value="1"/>
</dbReference>
<evidence type="ECO:0000313" key="10">
    <source>
        <dbReference type="EMBL" id="RAG87208.1"/>
    </source>
</evidence>
<comment type="catalytic activity">
    <reaction evidence="1 5">
        <text>Hydrolysis of terminal, non-reducing alpha-D-galactose residues in alpha-D-galactosides, including galactose oligosaccharides, galactomannans and galactolipids.</text>
        <dbReference type="EC" id="3.2.1.22"/>
    </reaction>
</comment>
<evidence type="ECO:0000259" key="8">
    <source>
        <dbReference type="Pfam" id="PF16874"/>
    </source>
</evidence>
<evidence type="ECO:0000259" key="9">
    <source>
        <dbReference type="Pfam" id="PF16875"/>
    </source>
</evidence>
<keyword evidence="4 5" id="KW-0326">Glycosidase</keyword>